<organism evidence="2 3">
    <name type="scientific">Xylaria grammica</name>
    <dbReference type="NCBI Taxonomy" id="363999"/>
    <lineage>
        <taxon>Eukaryota</taxon>
        <taxon>Fungi</taxon>
        <taxon>Dikarya</taxon>
        <taxon>Ascomycota</taxon>
        <taxon>Pezizomycotina</taxon>
        <taxon>Sordariomycetes</taxon>
        <taxon>Xylariomycetidae</taxon>
        <taxon>Xylariales</taxon>
        <taxon>Xylariaceae</taxon>
        <taxon>Xylaria</taxon>
    </lineage>
</organism>
<dbReference type="InterPro" id="IPR056595">
    <property type="entry name" value="Fact-SPT16_PH"/>
</dbReference>
<dbReference type="Proteomes" id="UP000286045">
    <property type="component" value="Unassembled WGS sequence"/>
</dbReference>
<protein>
    <recommendedName>
        <fullName evidence="1">FACT complex subunit SPT16 PH-like domain-containing protein</fullName>
    </recommendedName>
</protein>
<keyword evidence="3" id="KW-1185">Reference proteome</keyword>
<dbReference type="AlphaFoldDB" id="A0A439CLU6"/>
<dbReference type="Gene3D" id="2.30.29.150">
    <property type="match status" value="1"/>
</dbReference>
<evidence type="ECO:0000313" key="3">
    <source>
        <dbReference type="Proteomes" id="UP000286045"/>
    </source>
</evidence>
<comment type="caution">
    <text evidence="2">The sequence shown here is derived from an EMBL/GenBank/DDBJ whole genome shotgun (WGS) entry which is preliminary data.</text>
</comment>
<sequence>MAGASSARREVRPPGATASLERILRSRSAVGSPRSLRTRPGVRDIAPVGPSRLSFQPYAHGLVVTIHIHLKYPIIIGNKKKTKDVQLYPYLRARRGAISSNQAALVFQKHRRPRAVEQSRAAAPLTWAAVTTETAPIFACGTGAIV</sequence>
<dbReference type="Pfam" id="PF24824">
    <property type="entry name" value="PH_SPT16"/>
    <property type="match status" value="1"/>
</dbReference>
<accession>A0A439CLU6</accession>
<reference evidence="2 3" key="1">
    <citation type="submission" date="2018-12" db="EMBL/GenBank/DDBJ databases">
        <title>Draft genome sequence of Xylaria grammica IHI A82.</title>
        <authorList>
            <person name="Buettner E."/>
            <person name="Kellner H."/>
        </authorList>
    </citation>
    <scope>NUCLEOTIDE SEQUENCE [LARGE SCALE GENOMIC DNA]</scope>
    <source>
        <strain evidence="2 3">IHI A82</strain>
    </source>
</reference>
<proteinExistence type="predicted"/>
<evidence type="ECO:0000259" key="1">
    <source>
        <dbReference type="Pfam" id="PF24824"/>
    </source>
</evidence>
<name>A0A439CLU6_9PEZI</name>
<evidence type="ECO:0000313" key="2">
    <source>
        <dbReference type="EMBL" id="RWA03135.1"/>
    </source>
</evidence>
<gene>
    <name evidence="2" type="ORF">EKO27_g11970</name>
</gene>
<dbReference type="EMBL" id="RYZI01000926">
    <property type="protein sequence ID" value="RWA03135.1"/>
    <property type="molecule type" value="Genomic_DNA"/>
</dbReference>
<feature type="domain" description="FACT complex subunit SPT16 PH-like" evidence="1">
    <location>
        <begin position="54"/>
        <end position="89"/>
    </location>
</feature>